<dbReference type="EMBL" id="CAJVPM010009673">
    <property type="protein sequence ID" value="CAG8566168.1"/>
    <property type="molecule type" value="Genomic_DNA"/>
</dbReference>
<reference evidence="1" key="1">
    <citation type="submission" date="2021-06" db="EMBL/GenBank/DDBJ databases">
        <authorList>
            <person name="Kallberg Y."/>
            <person name="Tangrot J."/>
            <person name="Rosling A."/>
        </authorList>
    </citation>
    <scope>NUCLEOTIDE SEQUENCE</scope>
    <source>
        <strain evidence="1">AU212A</strain>
    </source>
</reference>
<sequence length="216" mass="25312">NIRNKAISNQTKELMYSITKLNTQEEILNILEKIKKSDEPGAAEWVNDKYKLWILAGLSSAFTQMDADIWNQTPNNTNVSESAHANINHDGRSLSLLAAIYRGNDFDQHQWNSAKMYEKYNVHELYRNKSELARLTNNSKRTRPYHKKKRKNQSSNEKNEDLSLSSISTLTMVPMLQEQDNYIEWENKKLELRQKNLEILKEEILLREQLNSLKQS</sequence>
<evidence type="ECO:0000313" key="1">
    <source>
        <dbReference type="EMBL" id="CAG8566168.1"/>
    </source>
</evidence>
<feature type="non-terminal residue" evidence="1">
    <location>
        <position position="1"/>
    </location>
</feature>
<proteinExistence type="predicted"/>
<protein>
    <submittedName>
        <fullName evidence="1">5467_t:CDS:1</fullName>
    </submittedName>
</protein>
<dbReference type="Proteomes" id="UP000789860">
    <property type="component" value="Unassembled WGS sequence"/>
</dbReference>
<comment type="caution">
    <text evidence="1">The sequence shown here is derived from an EMBL/GenBank/DDBJ whole genome shotgun (WGS) entry which is preliminary data.</text>
</comment>
<accession>A0ACA9M3A5</accession>
<organism evidence="1 2">
    <name type="scientific">Scutellospora calospora</name>
    <dbReference type="NCBI Taxonomy" id="85575"/>
    <lineage>
        <taxon>Eukaryota</taxon>
        <taxon>Fungi</taxon>
        <taxon>Fungi incertae sedis</taxon>
        <taxon>Mucoromycota</taxon>
        <taxon>Glomeromycotina</taxon>
        <taxon>Glomeromycetes</taxon>
        <taxon>Diversisporales</taxon>
        <taxon>Gigasporaceae</taxon>
        <taxon>Scutellospora</taxon>
    </lineage>
</organism>
<keyword evidence="2" id="KW-1185">Reference proteome</keyword>
<name>A0ACA9M3A5_9GLOM</name>
<evidence type="ECO:0000313" key="2">
    <source>
        <dbReference type="Proteomes" id="UP000789860"/>
    </source>
</evidence>
<gene>
    <name evidence="1" type="ORF">SCALOS_LOCUS5681</name>
</gene>